<dbReference type="AlphaFoldDB" id="A0A2P2KAV4"/>
<keyword evidence="1" id="KW-1133">Transmembrane helix</keyword>
<protein>
    <submittedName>
        <fullName evidence="2">Uncharacterized protein</fullName>
    </submittedName>
</protein>
<name>A0A2P2KAV4_RHIMU</name>
<sequence>MQLKDKTVRDVALRCRWMSVSVCCLVADFWLLNILLVSFLNLLPLHEYWLNNHYI</sequence>
<organism evidence="2">
    <name type="scientific">Rhizophora mucronata</name>
    <name type="common">Asiatic mangrove</name>
    <dbReference type="NCBI Taxonomy" id="61149"/>
    <lineage>
        <taxon>Eukaryota</taxon>
        <taxon>Viridiplantae</taxon>
        <taxon>Streptophyta</taxon>
        <taxon>Embryophyta</taxon>
        <taxon>Tracheophyta</taxon>
        <taxon>Spermatophyta</taxon>
        <taxon>Magnoliopsida</taxon>
        <taxon>eudicotyledons</taxon>
        <taxon>Gunneridae</taxon>
        <taxon>Pentapetalae</taxon>
        <taxon>rosids</taxon>
        <taxon>fabids</taxon>
        <taxon>Malpighiales</taxon>
        <taxon>Rhizophoraceae</taxon>
        <taxon>Rhizophora</taxon>
    </lineage>
</organism>
<accession>A0A2P2KAV4</accession>
<reference evidence="2" key="1">
    <citation type="submission" date="2018-02" db="EMBL/GenBank/DDBJ databases">
        <title>Rhizophora mucronata_Transcriptome.</title>
        <authorList>
            <person name="Meera S.P."/>
            <person name="Sreeshan A."/>
            <person name="Augustine A."/>
        </authorList>
    </citation>
    <scope>NUCLEOTIDE SEQUENCE</scope>
    <source>
        <tissue evidence="2">Leaf</tissue>
    </source>
</reference>
<proteinExistence type="predicted"/>
<feature type="transmembrane region" description="Helical" evidence="1">
    <location>
        <begin position="20"/>
        <end position="43"/>
    </location>
</feature>
<dbReference type="EMBL" id="GGEC01022347">
    <property type="protein sequence ID" value="MBX02831.1"/>
    <property type="molecule type" value="Transcribed_RNA"/>
</dbReference>
<keyword evidence="1" id="KW-0472">Membrane</keyword>
<keyword evidence="1" id="KW-0812">Transmembrane</keyword>
<evidence type="ECO:0000313" key="2">
    <source>
        <dbReference type="EMBL" id="MBX02831.1"/>
    </source>
</evidence>
<evidence type="ECO:0000256" key="1">
    <source>
        <dbReference type="SAM" id="Phobius"/>
    </source>
</evidence>